<sequence length="614" mass="64039">MDLLTSTITGLLFGAVIIYGALRIIAGRAGASAATLAAPGSGVDPGTSDEAGRDAARRHAFWTTLIAFFASGLAAASEVGSIPAAYYAGQAPGPSWLAGLLTVLVPLVSLAGIYIIGQYTWPKPRGRVRRADVTIRRTRDYIPSALLSVMIAAAVLAVTAAIAVWELPGIEGFSGSQSFDGVQVTGEHNGRQPGSYFAPILLIGILTLAAGVATATTVIVRRRSVDSLNREDNDILRRILINRLFRTAALLFASLGTMAVSFANQQVPAIILDGPAPATGWEPAQQLAGWLAVTLMIAMALWRPPLLAPDGTPGRPVIYRGSYAAGQEITESMHTAAMVFTAVALVAVGGWASFVVQPATVPDNGNPVFPTSPQLLLPLAFAVPVAVFLAVVAAGEVRLWRGHTRSSDASGSPSYGRPVPVTRLISSPLLAAVAGGAVLLAAAIGFNAAAPGRQPDLLAAFAVAGAALLLLGAAAILLVHRRPRLFEATPEADNLLRRVSGFRVARMTAAGMFALTAQLLHAHPAAWGWFLDSTVSWSVYQLSPGVHTALRITTAVLYLNAIVLALLPGASRPRRSVASYIGHPVTRHSDHAVSGPPGLGPNHDQSAVRKDRTP</sequence>
<feature type="transmembrane region" description="Helical" evidence="2">
    <location>
        <begin position="60"/>
        <end position="76"/>
    </location>
</feature>
<protein>
    <recommendedName>
        <fullName evidence="5">Sodium:solute symporter</fullName>
    </recommendedName>
</protein>
<feature type="transmembrane region" description="Helical" evidence="2">
    <location>
        <begin position="376"/>
        <end position="400"/>
    </location>
</feature>
<feature type="transmembrane region" description="Helical" evidence="2">
    <location>
        <begin position="141"/>
        <end position="165"/>
    </location>
</feature>
<name>A0ABY3W8M4_9MICC</name>
<evidence type="ECO:0008006" key="5">
    <source>
        <dbReference type="Google" id="ProtNLM"/>
    </source>
</evidence>
<keyword evidence="2" id="KW-0812">Transmembrane</keyword>
<evidence type="ECO:0000313" key="3">
    <source>
        <dbReference type="EMBL" id="UNK46707.1"/>
    </source>
</evidence>
<feature type="transmembrane region" description="Helical" evidence="2">
    <location>
        <begin position="336"/>
        <end position="356"/>
    </location>
</feature>
<feature type="transmembrane region" description="Helical" evidence="2">
    <location>
        <begin position="196"/>
        <end position="220"/>
    </location>
</feature>
<keyword evidence="4" id="KW-1185">Reference proteome</keyword>
<feature type="transmembrane region" description="Helical" evidence="2">
    <location>
        <begin position="6"/>
        <end position="26"/>
    </location>
</feature>
<evidence type="ECO:0000256" key="1">
    <source>
        <dbReference type="SAM" id="MobiDB-lite"/>
    </source>
</evidence>
<organism evidence="3 4">
    <name type="scientific">Arthrobacter sulfonylureivorans</name>
    <dbReference type="NCBI Taxonomy" id="2486855"/>
    <lineage>
        <taxon>Bacteria</taxon>
        <taxon>Bacillati</taxon>
        <taxon>Actinomycetota</taxon>
        <taxon>Actinomycetes</taxon>
        <taxon>Micrococcales</taxon>
        <taxon>Micrococcaceae</taxon>
        <taxon>Arthrobacter</taxon>
    </lineage>
</organism>
<proteinExistence type="predicted"/>
<dbReference type="Proteomes" id="UP000829069">
    <property type="component" value="Chromosome"/>
</dbReference>
<keyword evidence="2" id="KW-1133">Transmembrane helix</keyword>
<dbReference type="EMBL" id="CP093326">
    <property type="protein sequence ID" value="UNK46707.1"/>
    <property type="molecule type" value="Genomic_DNA"/>
</dbReference>
<evidence type="ECO:0000256" key="2">
    <source>
        <dbReference type="SAM" id="Phobius"/>
    </source>
</evidence>
<reference evidence="3 4" key="1">
    <citation type="submission" date="2022-03" db="EMBL/GenBank/DDBJ databases">
        <title>Isotopic signatures of nitrous oxide derived from detoxification processes.</title>
        <authorList>
            <person name="Behrendt U."/>
            <person name="Buchen C."/>
            <person name="Well R."/>
            <person name="Ulrich A."/>
            <person name="Rohe L."/>
            <person name="Kolb S."/>
            <person name="Schloter M."/>
            <person name="Horn M.A."/>
            <person name="Augustin J."/>
        </authorList>
    </citation>
    <scope>NUCLEOTIDE SEQUENCE [LARGE SCALE GENOMIC DNA]</scope>
    <source>
        <strain evidence="3 4">S4-C24</strain>
    </source>
</reference>
<feature type="transmembrane region" description="Helical" evidence="2">
    <location>
        <begin position="244"/>
        <end position="263"/>
    </location>
</feature>
<feature type="transmembrane region" description="Helical" evidence="2">
    <location>
        <begin position="549"/>
        <end position="567"/>
    </location>
</feature>
<keyword evidence="2" id="KW-0472">Membrane</keyword>
<evidence type="ECO:0000313" key="4">
    <source>
        <dbReference type="Proteomes" id="UP000829069"/>
    </source>
</evidence>
<feature type="transmembrane region" description="Helical" evidence="2">
    <location>
        <begin position="507"/>
        <end position="529"/>
    </location>
</feature>
<feature type="region of interest" description="Disordered" evidence="1">
    <location>
        <begin position="588"/>
        <end position="614"/>
    </location>
</feature>
<accession>A0ABY3W8M4</accession>
<gene>
    <name evidence="3" type="ORF">MNQ99_04960</name>
</gene>
<dbReference type="RefSeq" id="WP_241914656.1">
    <property type="nucleotide sequence ID" value="NZ_CP093326.1"/>
</dbReference>
<feature type="transmembrane region" description="Helical" evidence="2">
    <location>
        <begin position="96"/>
        <end position="121"/>
    </location>
</feature>
<feature type="transmembrane region" description="Helical" evidence="2">
    <location>
        <begin position="283"/>
        <end position="302"/>
    </location>
</feature>
<feature type="transmembrane region" description="Helical" evidence="2">
    <location>
        <begin position="421"/>
        <end position="446"/>
    </location>
</feature>
<feature type="transmembrane region" description="Helical" evidence="2">
    <location>
        <begin position="458"/>
        <end position="479"/>
    </location>
</feature>